<dbReference type="OrthoDB" id="71227at2759"/>
<dbReference type="InterPro" id="IPR015943">
    <property type="entry name" value="WD40/YVTN_repeat-like_dom_sf"/>
</dbReference>
<gene>
    <name evidence="12" type="ORF">RHTO0S_09e00210g</name>
</gene>
<feature type="region of interest" description="Disordered" evidence="10">
    <location>
        <begin position="567"/>
        <end position="591"/>
    </location>
</feature>
<keyword evidence="5" id="KW-0227">DNA damage</keyword>
<keyword evidence="7" id="KW-0234">DNA repair</keyword>
<keyword evidence="4" id="KW-0677">Repeat</keyword>
<dbReference type="SMART" id="SM00320">
    <property type="entry name" value="WD40"/>
    <property type="match status" value="5"/>
</dbReference>
<dbReference type="PANTHER" id="PTHR15271:SF4">
    <property type="entry name" value="CHROMATIN ASSEMBLY FACTOR 1 SUBUNIT B"/>
    <property type="match status" value="1"/>
</dbReference>
<dbReference type="PROSITE" id="PS50082">
    <property type="entry name" value="WD_REPEATS_2"/>
    <property type="match status" value="3"/>
</dbReference>
<feature type="region of interest" description="Disordered" evidence="10">
    <location>
        <begin position="89"/>
        <end position="110"/>
    </location>
</feature>
<comment type="similarity">
    <text evidence="2">Belongs to the WD repeat HIR1 family.</text>
</comment>
<evidence type="ECO:0000256" key="7">
    <source>
        <dbReference type="ARBA" id="ARBA00023204"/>
    </source>
</evidence>
<dbReference type="GO" id="GO:0006281">
    <property type="term" value="P:DNA repair"/>
    <property type="evidence" value="ECO:0007669"/>
    <property type="project" value="UniProtKB-KW"/>
</dbReference>
<feature type="compositionally biased region" description="Pro residues" evidence="10">
    <location>
        <begin position="388"/>
        <end position="403"/>
    </location>
</feature>
<dbReference type="InterPro" id="IPR045145">
    <property type="entry name" value="PTHR15271"/>
</dbReference>
<dbReference type="GO" id="GO:0005634">
    <property type="term" value="C:nucleus"/>
    <property type="evidence" value="ECO:0007669"/>
    <property type="project" value="UniProtKB-SubCell"/>
</dbReference>
<organism evidence="12">
    <name type="scientific">Rhodotorula toruloides</name>
    <name type="common">Yeast</name>
    <name type="synonym">Rhodosporidium toruloides</name>
    <dbReference type="NCBI Taxonomy" id="5286"/>
    <lineage>
        <taxon>Eukaryota</taxon>
        <taxon>Fungi</taxon>
        <taxon>Dikarya</taxon>
        <taxon>Basidiomycota</taxon>
        <taxon>Pucciniomycotina</taxon>
        <taxon>Microbotryomycetes</taxon>
        <taxon>Sporidiobolales</taxon>
        <taxon>Sporidiobolaceae</taxon>
        <taxon>Rhodotorula</taxon>
    </lineage>
</organism>
<dbReference type="EMBL" id="LK052944">
    <property type="protein sequence ID" value="CDR44128.1"/>
    <property type="molecule type" value="Genomic_DNA"/>
</dbReference>
<comment type="subcellular location">
    <subcellularLocation>
        <location evidence="1">Nucleus</location>
    </subcellularLocation>
</comment>
<protein>
    <submittedName>
        <fullName evidence="12">RHTO0S09e00210g1_1</fullName>
    </submittedName>
</protein>
<name>A0A061B3T2_RHOTO</name>
<sequence length="882" mass="92906">MKCKTLEIRWHDKTPIFSADFHPLPPSPVSVAAKPSARTNAAALDLSDGERRDRDKRWRLATCGADNNVRIWLVTPRPLPQAASLSLPLAPSSSAANKPIPKSNPNPDPSVEYLATLSQHQGVVNCVRWSPKGDMLASAGDDGNILLWVPSDPSSSTSGANSGAAMNKAQTFGETDEDRAYEKESWRVRAMIRSFTGKEIYDLAWSPSGDRLLAGSVDHTATLYDLTTLSPLARIAEHTNYVQGVAWDPIGRYVATQSSDRSMRVYELREREGGVDARPVGRNSRMDVERQVSAGGGERSRSASRTASSAATGKKAETTASEFVAPQPRPPMHQRTTSSRSIDSDRSEASSSAISVLSTPLSIATTVATTAPTAGAKVDGGEEVTTPMDPPNGIPHHPPPPHPLPHRTSSSHSRRSSTSGSQPSQSPRLGPSPANGPSGRPLRSPSPAPLPAVMPALSPKLNPVGTSTSSSAGAAHLPPLDATVSTSASSSASTSAAAAPLDTAEHSPMNFNEQVRYDSIKLYGDANSTPFFRRLAWSTDGSLLLTPAGIWEDPYSVANAQASVKAGKSAAGGGGGGKKKDEAGATSGSDAKPTVYIYSRNNIARPPIAHLPGHKTTSIGIRFCPVLWELREDAGAQEDEVEEGGDEAPVQVKLGVDAEPADVPLVSAASSSKDKGKAKAEDTDAPKPKPKSLFDLPYRMVYAVATLDSVYLYDTQQAGPIAMFGNLHYAPFTDLTWSSDGQTLVISSQDGYCSIVAFSPGELGTPYHDQRAAHQHHHSHSHSHSHAILPHATHTTASSPAKPSATEIPAPPSASSSASLPSLFAKTAASQPAKHDREPDAPREASSSTDVTGGDAGEAKGEGEPPAKKQKKRVAPTLIKPL</sequence>
<evidence type="ECO:0000313" key="12">
    <source>
        <dbReference type="EMBL" id="CDR44128.1"/>
    </source>
</evidence>
<evidence type="ECO:0000256" key="10">
    <source>
        <dbReference type="SAM" id="MobiDB-lite"/>
    </source>
</evidence>
<feature type="compositionally biased region" description="Low complexity" evidence="10">
    <location>
        <begin position="406"/>
        <end position="428"/>
    </location>
</feature>
<feature type="compositionally biased region" description="Basic and acidic residues" evidence="10">
    <location>
        <begin position="672"/>
        <end position="687"/>
    </location>
</feature>
<evidence type="ECO:0000256" key="8">
    <source>
        <dbReference type="ARBA" id="ARBA00023242"/>
    </source>
</evidence>
<dbReference type="Gene3D" id="2.130.10.10">
    <property type="entry name" value="YVTN repeat-like/Quinoprotein amine dehydrogenase"/>
    <property type="match status" value="2"/>
</dbReference>
<evidence type="ECO:0000256" key="5">
    <source>
        <dbReference type="ARBA" id="ARBA00022763"/>
    </source>
</evidence>
<keyword evidence="3 9" id="KW-0853">WD repeat</keyword>
<dbReference type="InterPro" id="IPR001680">
    <property type="entry name" value="WD40_rpt"/>
</dbReference>
<feature type="repeat" description="WD" evidence="9">
    <location>
        <begin position="235"/>
        <end position="269"/>
    </location>
</feature>
<evidence type="ECO:0000256" key="1">
    <source>
        <dbReference type="ARBA" id="ARBA00004123"/>
    </source>
</evidence>
<feature type="domain" description="CAF1B/HIR1 beta-propeller" evidence="11">
    <location>
        <begin position="590"/>
        <end position="763"/>
    </location>
</feature>
<dbReference type="GO" id="GO:0006334">
    <property type="term" value="P:nucleosome assembly"/>
    <property type="evidence" value="ECO:0007669"/>
    <property type="project" value="TreeGrafter"/>
</dbReference>
<dbReference type="PANTHER" id="PTHR15271">
    <property type="entry name" value="CHROMATIN ASSEMBLY FACTOR 1 SUBUNIT B"/>
    <property type="match status" value="1"/>
</dbReference>
<dbReference type="SUPFAM" id="SSF50978">
    <property type="entry name" value="WD40 repeat-like"/>
    <property type="match status" value="1"/>
</dbReference>
<evidence type="ECO:0000256" key="2">
    <source>
        <dbReference type="ARBA" id="ARBA00007306"/>
    </source>
</evidence>
<feature type="region of interest" description="Disordered" evidence="10">
    <location>
        <begin position="372"/>
        <end position="488"/>
    </location>
</feature>
<evidence type="ECO:0000256" key="3">
    <source>
        <dbReference type="ARBA" id="ARBA00022574"/>
    </source>
</evidence>
<feature type="region of interest" description="Disordered" evidence="10">
    <location>
        <begin position="766"/>
        <end position="882"/>
    </location>
</feature>
<dbReference type="AlphaFoldDB" id="A0A061B3T2"/>
<feature type="compositionally biased region" description="Basic and acidic residues" evidence="10">
    <location>
        <begin position="833"/>
        <end position="843"/>
    </location>
</feature>
<dbReference type="PROSITE" id="PS50294">
    <property type="entry name" value="WD_REPEATS_REGION"/>
    <property type="match status" value="2"/>
</dbReference>
<evidence type="ECO:0000259" key="11">
    <source>
        <dbReference type="Pfam" id="PF24105"/>
    </source>
</evidence>
<feature type="compositionally biased region" description="Low complexity" evidence="10">
    <location>
        <begin position="813"/>
        <end position="823"/>
    </location>
</feature>
<evidence type="ECO:0000256" key="4">
    <source>
        <dbReference type="ARBA" id="ARBA00022737"/>
    </source>
</evidence>
<dbReference type="InterPro" id="IPR055410">
    <property type="entry name" value="Beta-prop_CAF1B_HIR1"/>
</dbReference>
<feature type="repeat" description="WD" evidence="9">
    <location>
        <begin position="117"/>
        <end position="148"/>
    </location>
</feature>
<proteinExistence type="inferred from homology"/>
<dbReference type="GO" id="GO:0033186">
    <property type="term" value="C:CAF-1 complex"/>
    <property type="evidence" value="ECO:0007669"/>
    <property type="project" value="TreeGrafter"/>
</dbReference>
<feature type="compositionally biased region" description="Low complexity" evidence="10">
    <location>
        <begin position="465"/>
        <end position="475"/>
    </location>
</feature>
<reference evidence="12" key="1">
    <citation type="journal article" date="2014" name="Genome Announc.">
        <title>Draft genome sequence of Rhodosporidium toruloides CECT1137, an oleaginous yeast of biotechnological interest.</title>
        <authorList>
            <person name="Morin N."/>
            <person name="Calcas X."/>
            <person name="Devillers H."/>
            <person name="Durrens P."/>
            <person name="Sherman D.J."/>
            <person name="Nicaud J.-M."/>
            <person name="Neuveglise C."/>
        </authorList>
    </citation>
    <scope>NUCLEOTIDE SEQUENCE</scope>
    <source>
        <strain evidence="12">CECT1137</strain>
    </source>
</reference>
<accession>A0A061B3T2</accession>
<dbReference type="InterPro" id="IPR036322">
    <property type="entry name" value="WD40_repeat_dom_sf"/>
</dbReference>
<feature type="region of interest" description="Disordered" evidence="10">
    <location>
        <begin position="665"/>
        <end position="690"/>
    </location>
</feature>
<feature type="domain" description="CAF1B/HIR1 beta-propeller" evidence="11">
    <location>
        <begin position="108"/>
        <end position="271"/>
    </location>
</feature>
<feature type="region of interest" description="Disordered" evidence="10">
    <location>
        <begin position="270"/>
        <end position="355"/>
    </location>
</feature>
<feature type="compositionally biased region" description="Low complexity" evidence="10">
    <location>
        <begin position="303"/>
        <end position="322"/>
    </location>
</feature>
<evidence type="ECO:0000256" key="6">
    <source>
        <dbReference type="ARBA" id="ARBA00022853"/>
    </source>
</evidence>
<feature type="compositionally biased region" description="Basic and acidic residues" evidence="10">
    <location>
        <begin position="857"/>
        <end position="867"/>
    </location>
</feature>
<evidence type="ECO:0000256" key="9">
    <source>
        <dbReference type="PROSITE-ProRule" id="PRU00221"/>
    </source>
</evidence>
<feature type="compositionally biased region" description="Basic residues" evidence="10">
    <location>
        <begin position="773"/>
        <end position="785"/>
    </location>
</feature>
<dbReference type="Pfam" id="PF24105">
    <property type="entry name" value="Beta-prop_CAF1B_HIR1"/>
    <property type="match status" value="2"/>
</dbReference>
<dbReference type="GO" id="GO:0006335">
    <property type="term" value="P:DNA replication-dependent chromatin assembly"/>
    <property type="evidence" value="ECO:0007669"/>
    <property type="project" value="InterPro"/>
</dbReference>
<keyword evidence="6" id="KW-0156">Chromatin regulator</keyword>
<keyword evidence="8" id="KW-0539">Nucleus</keyword>
<feature type="repeat" description="WD" evidence="9">
    <location>
        <begin position="200"/>
        <end position="234"/>
    </location>
</feature>